<gene>
    <name evidence="1" type="ORF">DK419_21510</name>
</gene>
<reference evidence="1 2" key="1">
    <citation type="submission" date="2018-05" db="EMBL/GenBank/DDBJ databases">
        <title>Complete Genome Sequence of Methylobacterium sp. 17Sr1-28.</title>
        <authorList>
            <person name="Srinivasan S."/>
        </authorList>
    </citation>
    <scope>NUCLEOTIDE SEQUENCE [LARGE SCALE GENOMIC DNA]</scope>
    <source>
        <strain evidence="1 2">17Sr1-28</strain>
    </source>
</reference>
<evidence type="ECO:0000313" key="2">
    <source>
        <dbReference type="Proteomes" id="UP000245444"/>
    </source>
</evidence>
<protein>
    <submittedName>
        <fullName evidence="1">Uncharacterized protein</fullName>
    </submittedName>
</protein>
<proteinExistence type="predicted"/>
<keyword evidence="2" id="KW-1185">Reference proteome</keyword>
<name>A0A2U8WTS1_9HYPH</name>
<evidence type="ECO:0000313" key="1">
    <source>
        <dbReference type="EMBL" id="AWN48612.1"/>
    </source>
</evidence>
<dbReference type="Proteomes" id="UP000245444">
    <property type="component" value="Chromosome"/>
</dbReference>
<sequence>MRVVSHGTIVMAVSAPYRIQPALKPLSLSQVVRWRFLVTGIGMCRVRAATLRSHGHLLEFDSTRIMLLLHGGTVKRNS</sequence>
<organism evidence="1 2">
    <name type="scientific">Methylobacterium terrae</name>
    <dbReference type="NCBI Taxonomy" id="2202827"/>
    <lineage>
        <taxon>Bacteria</taxon>
        <taxon>Pseudomonadati</taxon>
        <taxon>Pseudomonadota</taxon>
        <taxon>Alphaproteobacteria</taxon>
        <taxon>Hyphomicrobiales</taxon>
        <taxon>Methylobacteriaceae</taxon>
        <taxon>Methylobacterium</taxon>
    </lineage>
</organism>
<accession>A0A2U8WTS1</accession>
<dbReference type="KEGG" id="mtea:DK419_21510"/>
<dbReference type="AlphaFoldDB" id="A0A2U8WTS1"/>
<dbReference type="EMBL" id="CP029553">
    <property type="protein sequence ID" value="AWN48612.1"/>
    <property type="molecule type" value="Genomic_DNA"/>
</dbReference>